<dbReference type="SMART" id="SM00322">
    <property type="entry name" value="KH"/>
    <property type="match status" value="1"/>
</dbReference>
<evidence type="ECO:0000313" key="13">
    <source>
        <dbReference type="EMBL" id="OQP47155.1"/>
    </source>
</evidence>
<dbReference type="GO" id="GO:0005886">
    <property type="term" value="C:plasma membrane"/>
    <property type="evidence" value="ECO:0007669"/>
    <property type="project" value="UniProtKB-UniRule"/>
</dbReference>
<gene>
    <name evidence="9" type="primary">rny</name>
    <name evidence="13" type="ORF">A4H97_06510</name>
</gene>
<dbReference type="InterPro" id="IPR006674">
    <property type="entry name" value="HD_domain"/>
</dbReference>
<dbReference type="Gene3D" id="1.10.3210.10">
    <property type="entry name" value="Hypothetical protein af1432"/>
    <property type="match status" value="1"/>
</dbReference>
<dbReference type="SMART" id="SM00471">
    <property type="entry name" value="HDc"/>
    <property type="match status" value="1"/>
</dbReference>
<dbReference type="Gene3D" id="3.30.1370.10">
    <property type="entry name" value="K Homology domain, type 1"/>
    <property type="match status" value="1"/>
</dbReference>
<organism evidence="13 14">
    <name type="scientific">Niastella yeongjuensis</name>
    <dbReference type="NCBI Taxonomy" id="354355"/>
    <lineage>
        <taxon>Bacteria</taxon>
        <taxon>Pseudomonadati</taxon>
        <taxon>Bacteroidota</taxon>
        <taxon>Chitinophagia</taxon>
        <taxon>Chitinophagales</taxon>
        <taxon>Chitinophagaceae</taxon>
        <taxon>Niastella</taxon>
    </lineage>
</organism>
<evidence type="ECO:0000256" key="8">
    <source>
        <dbReference type="ARBA" id="ARBA00023136"/>
    </source>
</evidence>
<dbReference type="InterPro" id="IPR004088">
    <property type="entry name" value="KH_dom_type_1"/>
</dbReference>
<evidence type="ECO:0000256" key="6">
    <source>
        <dbReference type="ARBA" id="ARBA00022884"/>
    </source>
</evidence>
<sequence>MDQGMLTAIIVGLLALGAGIGLGKVIFAKNTQQKIEEAESQARKLVADAQTNAETIKQQKQLEAKEKFLALRAEYDKEVNERNRKLSETENRARQKEQSINAKSDQLDKQIKENEAIKENLNRQIEVVNLKRTELEKHQEEHIRRLEKIAGLTAEEAKKQLVESLKQEAHTQALALQQEIVDDARQKANKEARKIIIQTIQRTAAEQAIENSITVFNLESDEIKGQIIGREGRNIRAIEAATGVDLIVDDTPEAIILSSFDPLRREIARLSLQRLVADGRIHPARIEEVVEKTRRQIEEQVIEIGERTVIELGIHGLHKELVRIVGKMRFRSSYGQNLLMHSREVANLCGIMAAELGLNPKLAKRAGLLHDIGKVPDEESELSHALLGAKLAEKYGENPAVVNAIGAHHDEMEMQYVISPIVQACDAISGARPGARREIMQQYLQRIKELENLALSYQGVEKAYAIQAGRELRVIVEAEKVTDNDSDKLSFDIAQKIQTEMTYPGQIKVTVIREKRAVNVAK</sequence>
<dbReference type="PANTHER" id="PTHR12826">
    <property type="entry name" value="RIBONUCLEASE Y"/>
    <property type="match status" value="1"/>
</dbReference>
<dbReference type="PROSITE" id="PS50084">
    <property type="entry name" value="KH_TYPE_1"/>
    <property type="match status" value="1"/>
</dbReference>
<comment type="caution">
    <text evidence="13">The sequence shown here is derived from an EMBL/GenBank/DDBJ whole genome shotgun (WGS) entry which is preliminary data.</text>
</comment>
<feature type="domain" description="HD" evidence="12">
    <location>
        <begin position="338"/>
        <end position="431"/>
    </location>
</feature>
<keyword evidence="1" id="KW-1003">Cell membrane</keyword>
<dbReference type="InterPro" id="IPR004087">
    <property type="entry name" value="KH_dom"/>
</dbReference>
<dbReference type="GO" id="GO:0004521">
    <property type="term" value="F:RNA endonuclease activity"/>
    <property type="evidence" value="ECO:0007669"/>
    <property type="project" value="UniProtKB-UniRule"/>
</dbReference>
<comment type="similarity">
    <text evidence="9">Belongs to the RNase Y family.</text>
</comment>
<keyword evidence="4 9" id="KW-0255">Endonuclease</keyword>
<dbReference type="SUPFAM" id="SSF54791">
    <property type="entry name" value="Eukaryotic type KH-domain (KH-domain type I)"/>
    <property type="match status" value="1"/>
</dbReference>
<keyword evidence="6 9" id="KW-0694">RNA-binding</keyword>
<dbReference type="GO" id="GO:0006402">
    <property type="term" value="P:mRNA catabolic process"/>
    <property type="evidence" value="ECO:0007669"/>
    <property type="project" value="UniProtKB-UniRule"/>
</dbReference>
<evidence type="ECO:0000256" key="4">
    <source>
        <dbReference type="ARBA" id="ARBA00022759"/>
    </source>
</evidence>
<keyword evidence="14" id="KW-1185">Reference proteome</keyword>
<evidence type="ECO:0000256" key="2">
    <source>
        <dbReference type="ARBA" id="ARBA00022692"/>
    </source>
</evidence>
<evidence type="ECO:0000256" key="7">
    <source>
        <dbReference type="ARBA" id="ARBA00022989"/>
    </source>
</evidence>
<dbReference type="Proteomes" id="UP000192610">
    <property type="component" value="Unassembled WGS sequence"/>
</dbReference>
<evidence type="ECO:0000256" key="10">
    <source>
        <dbReference type="NCBIfam" id="TIGR03319"/>
    </source>
</evidence>
<keyword evidence="5 9" id="KW-0378">Hydrolase</keyword>
<protein>
    <recommendedName>
        <fullName evidence="9 10">Ribonuclease Y</fullName>
        <shortName evidence="9">RNase Y</shortName>
        <ecNumber evidence="9 10">3.1.-.-</ecNumber>
    </recommendedName>
</protein>
<dbReference type="Pfam" id="PF12072">
    <property type="entry name" value="RNase_Y_N"/>
    <property type="match status" value="1"/>
</dbReference>
<keyword evidence="2" id="KW-0812">Transmembrane</keyword>
<evidence type="ECO:0000256" key="1">
    <source>
        <dbReference type="ARBA" id="ARBA00022475"/>
    </source>
</evidence>
<dbReference type="CDD" id="cd22431">
    <property type="entry name" value="KH-I_RNaseY"/>
    <property type="match status" value="1"/>
</dbReference>
<dbReference type="PROSITE" id="PS51831">
    <property type="entry name" value="HD"/>
    <property type="match status" value="1"/>
</dbReference>
<accession>A0A1V9EMT0</accession>
<evidence type="ECO:0000256" key="5">
    <source>
        <dbReference type="ARBA" id="ARBA00022801"/>
    </source>
</evidence>
<dbReference type="EMBL" id="LVXG01000023">
    <property type="protein sequence ID" value="OQP47155.1"/>
    <property type="molecule type" value="Genomic_DNA"/>
</dbReference>
<comment type="function">
    <text evidence="9">Endoribonuclease that initiates mRNA decay.</text>
</comment>
<dbReference type="STRING" id="354355.SAMN05660816_01328"/>
<evidence type="ECO:0000256" key="9">
    <source>
        <dbReference type="HAMAP-Rule" id="MF_00335"/>
    </source>
</evidence>
<reference evidence="14" key="1">
    <citation type="submission" date="2016-04" db="EMBL/GenBank/DDBJ databases">
        <authorList>
            <person name="Chen L."/>
            <person name="Zhuang W."/>
            <person name="Wang G."/>
        </authorList>
    </citation>
    <scope>NUCLEOTIDE SEQUENCE [LARGE SCALE GENOMIC DNA]</scope>
    <source>
        <strain evidence="14">17621</strain>
    </source>
</reference>
<evidence type="ECO:0000313" key="14">
    <source>
        <dbReference type="Proteomes" id="UP000192610"/>
    </source>
</evidence>
<dbReference type="GO" id="GO:0003723">
    <property type="term" value="F:RNA binding"/>
    <property type="evidence" value="ECO:0007669"/>
    <property type="project" value="UniProtKB-UniRule"/>
</dbReference>
<dbReference type="InterPro" id="IPR022711">
    <property type="entry name" value="RNase_Y_N"/>
</dbReference>
<dbReference type="InterPro" id="IPR006675">
    <property type="entry name" value="HDIG_dom"/>
</dbReference>
<evidence type="ECO:0000256" key="3">
    <source>
        <dbReference type="ARBA" id="ARBA00022722"/>
    </source>
</evidence>
<dbReference type="GO" id="GO:0016787">
    <property type="term" value="F:hydrolase activity"/>
    <property type="evidence" value="ECO:0007669"/>
    <property type="project" value="UniProtKB-KW"/>
</dbReference>
<dbReference type="Pfam" id="PF01966">
    <property type="entry name" value="HD"/>
    <property type="match status" value="1"/>
</dbReference>
<dbReference type="PANTHER" id="PTHR12826:SF15">
    <property type="entry name" value="RIBONUCLEASE Y"/>
    <property type="match status" value="1"/>
</dbReference>
<dbReference type="InterPro" id="IPR036612">
    <property type="entry name" value="KH_dom_type_1_sf"/>
</dbReference>
<dbReference type="Pfam" id="PF00013">
    <property type="entry name" value="KH_1"/>
    <property type="match status" value="1"/>
</dbReference>
<dbReference type="OrthoDB" id="9803205at2"/>
<evidence type="ECO:0000256" key="11">
    <source>
        <dbReference type="SAM" id="MobiDB-lite"/>
    </source>
</evidence>
<feature type="region of interest" description="Disordered" evidence="11">
    <location>
        <begin position="79"/>
        <end position="107"/>
    </location>
</feature>
<proteinExistence type="inferred from homology"/>
<dbReference type="NCBIfam" id="TIGR00277">
    <property type="entry name" value="HDIG"/>
    <property type="match status" value="1"/>
</dbReference>
<keyword evidence="7" id="KW-1133">Transmembrane helix</keyword>
<name>A0A1V9EMT0_9BACT</name>
<dbReference type="InterPro" id="IPR003607">
    <property type="entry name" value="HD/PDEase_dom"/>
</dbReference>
<keyword evidence="8" id="KW-0472">Membrane</keyword>
<keyword evidence="3 9" id="KW-0540">Nuclease</keyword>
<dbReference type="InterPro" id="IPR017705">
    <property type="entry name" value="Ribonuclease_Y"/>
</dbReference>
<feature type="compositionally biased region" description="Basic and acidic residues" evidence="11">
    <location>
        <begin position="79"/>
        <end position="97"/>
    </location>
</feature>
<dbReference type="EC" id="3.1.-.-" evidence="9 10"/>
<evidence type="ECO:0000259" key="12">
    <source>
        <dbReference type="PROSITE" id="PS51831"/>
    </source>
</evidence>
<dbReference type="NCBIfam" id="TIGR03319">
    <property type="entry name" value="RNase_Y"/>
    <property type="match status" value="1"/>
</dbReference>
<dbReference type="FunFam" id="1.10.3210.10:FF:000013">
    <property type="entry name" value="Ribonuclease Y"/>
    <property type="match status" value="1"/>
</dbReference>
<dbReference type="CDD" id="cd00077">
    <property type="entry name" value="HDc"/>
    <property type="match status" value="1"/>
</dbReference>
<dbReference type="HAMAP" id="MF_00335">
    <property type="entry name" value="RNase_Y"/>
    <property type="match status" value="1"/>
</dbReference>
<dbReference type="AlphaFoldDB" id="A0A1V9EMT0"/>
<dbReference type="SUPFAM" id="SSF109604">
    <property type="entry name" value="HD-domain/PDEase-like"/>
    <property type="match status" value="1"/>
</dbReference>